<evidence type="ECO:0000313" key="3">
    <source>
        <dbReference type="Proteomes" id="UP000479000"/>
    </source>
</evidence>
<dbReference type="InterPro" id="IPR011009">
    <property type="entry name" value="Kinase-like_dom_sf"/>
</dbReference>
<evidence type="ECO:0000259" key="1">
    <source>
        <dbReference type="Pfam" id="PF07714"/>
    </source>
</evidence>
<proteinExistence type="predicted"/>
<dbReference type="Gene3D" id="1.10.510.10">
    <property type="entry name" value="Transferase(Phosphotransferase) domain 1"/>
    <property type="match status" value="1"/>
</dbReference>
<evidence type="ECO:0000313" key="2">
    <source>
        <dbReference type="EMBL" id="CAB0002933.1"/>
    </source>
</evidence>
<name>A0A6H5GIY1_9HEMI</name>
<dbReference type="Pfam" id="PF07714">
    <property type="entry name" value="PK_Tyr_Ser-Thr"/>
    <property type="match status" value="1"/>
</dbReference>
<organism evidence="2 3">
    <name type="scientific">Nesidiocoris tenuis</name>
    <dbReference type="NCBI Taxonomy" id="355587"/>
    <lineage>
        <taxon>Eukaryota</taxon>
        <taxon>Metazoa</taxon>
        <taxon>Ecdysozoa</taxon>
        <taxon>Arthropoda</taxon>
        <taxon>Hexapoda</taxon>
        <taxon>Insecta</taxon>
        <taxon>Pterygota</taxon>
        <taxon>Neoptera</taxon>
        <taxon>Paraneoptera</taxon>
        <taxon>Hemiptera</taxon>
        <taxon>Heteroptera</taxon>
        <taxon>Panheteroptera</taxon>
        <taxon>Cimicomorpha</taxon>
        <taxon>Miridae</taxon>
        <taxon>Dicyphina</taxon>
        <taxon>Nesidiocoris</taxon>
    </lineage>
</organism>
<dbReference type="EMBL" id="CADCXU010013189">
    <property type="protein sequence ID" value="CAB0002933.1"/>
    <property type="molecule type" value="Genomic_DNA"/>
</dbReference>
<reference evidence="2 3" key="1">
    <citation type="submission" date="2020-02" db="EMBL/GenBank/DDBJ databases">
        <authorList>
            <person name="Ferguson B K."/>
        </authorList>
    </citation>
    <scope>NUCLEOTIDE SEQUENCE [LARGE SCALE GENOMIC DNA]</scope>
</reference>
<dbReference type="Proteomes" id="UP000479000">
    <property type="component" value="Unassembled WGS sequence"/>
</dbReference>
<keyword evidence="3" id="KW-1185">Reference proteome</keyword>
<feature type="non-terminal residue" evidence="2">
    <location>
        <position position="129"/>
    </location>
</feature>
<protein>
    <recommendedName>
        <fullName evidence="1">Serine-threonine/tyrosine-protein kinase catalytic domain-containing protein</fullName>
    </recommendedName>
</protein>
<gene>
    <name evidence="2" type="ORF">NTEN_LOCUS8657</name>
</gene>
<sequence>MRNGRGAGIQRNHVISQEAGDSQIRLERLHRSNQVREILFFVFAREISKSRTALLKNCVFFFFVMFRRKEFLHESSWLGTLRDPNVARVVGVCSAEEPYCILQEYCEFGDLPTFLQLQSTSPDEENPAL</sequence>
<dbReference type="GO" id="GO:0004672">
    <property type="term" value="F:protein kinase activity"/>
    <property type="evidence" value="ECO:0007669"/>
    <property type="project" value="InterPro"/>
</dbReference>
<feature type="domain" description="Serine-threonine/tyrosine-protein kinase catalytic" evidence="1">
    <location>
        <begin position="68"/>
        <end position="121"/>
    </location>
</feature>
<dbReference type="InterPro" id="IPR001245">
    <property type="entry name" value="Ser-Thr/Tyr_kinase_cat_dom"/>
</dbReference>
<dbReference type="SUPFAM" id="SSF56112">
    <property type="entry name" value="Protein kinase-like (PK-like)"/>
    <property type="match status" value="1"/>
</dbReference>
<dbReference type="OrthoDB" id="6071166at2759"/>
<accession>A0A6H5GIY1</accession>
<dbReference type="AlphaFoldDB" id="A0A6H5GIY1"/>